<gene>
    <name evidence="4" type="ORF">FMOSSE_LOCUS3009</name>
</gene>
<dbReference type="InterPro" id="IPR017930">
    <property type="entry name" value="Myb_dom"/>
</dbReference>
<feature type="domain" description="HTH myb-type" evidence="3">
    <location>
        <begin position="1"/>
        <end position="54"/>
    </location>
</feature>
<dbReference type="InterPro" id="IPR001005">
    <property type="entry name" value="SANT/Myb"/>
</dbReference>
<comment type="caution">
    <text evidence="4">The sequence shown here is derived from an EMBL/GenBank/DDBJ whole genome shotgun (WGS) entry which is preliminary data.</text>
</comment>
<reference evidence="4" key="1">
    <citation type="submission" date="2021-06" db="EMBL/GenBank/DDBJ databases">
        <authorList>
            <person name="Kallberg Y."/>
            <person name="Tangrot J."/>
            <person name="Rosling A."/>
        </authorList>
    </citation>
    <scope>NUCLEOTIDE SEQUENCE</scope>
    <source>
        <strain evidence="4">87-6 pot B 2015</strain>
    </source>
</reference>
<evidence type="ECO:0000259" key="1">
    <source>
        <dbReference type="PROSITE" id="PS50090"/>
    </source>
</evidence>
<feature type="domain" description="Myb-like" evidence="1">
    <location>
        <begin position="1"/>
        <end position="50"/>
    </location>
</feature>
<dbReference type="PROSITE" id="PS51293">
    <property type="entry name" value="SANT"/>
    <property type="match status" value="1"/>
</dbReference>
<dbReference type="AlphaFoldDB" id="A0A9N8WEL9"/>
<sequence length="112" mass="12828">MIPLRKGTWTNNEQIRFDGLIVKYGRDWAKIARELGRSAPDCRNRYKSLNGLNNFHRCGLSIRTQQPGKIFNRTAGGNTRFGCINKQLLNSSKLRMFQSVPISSDQDDLNQL</sequence>
<dbReference type="SUPFAM" id="SSF46689">
    <property type="entry name" value="Homeodomain-like"/>
    <property type="match status" value="1"/>
</dbReference>
<dbReference type="SMART" id="SM00717">
    <property type="entry name" value="SANT"/>
    <property type="match status" value="1"/>
</dbReference>
<dbReference type="InterPro" id="IPR009057">
    <property type="entry name" value="Homeodomain-like_sf"/>
</dbReference>
<organism evidence="4 5">
    <name type="scientific">Funneliformis mosseae</name>
    <name type="common">Endomycorrhizal fungus</name>
    <name type="synonym">Glomus mosseae</name>
    <dbReference type="NCBI Taxonomy" id="27381"/>
    <lineage>
        <taxon>Eukaryota</taxon>
        <taxon>Fungi</taxon>
        <taxon>Fungi incertae sedis</taxon>
        <taxon>Mucoromycota</taxon>
        <taxon>Glomeromycotina</taxon>
        <taxon>Glomeromycetes</taxon>
        <taxon>Glomerales</taxon>
        <taxon>Glomeraceae</taxon>
        <taxon>Funneliformis</taxon>
    </lineage>
</organism>
<proteinExistence type="predicted"/>
<dbReference type="CDD" id="cd00167">
    <property type="entry name" value="SANT"/>
    <property type="match status" value="1"/>
</dbReference>
<evidence type="ECO:0000259" key="3">
    <source>
        <dbReference type="PROSITE" id="PS51294"/>
    </source>
</evidence>
<dbReference type="Gene3D" id="1.10.10.60">
    <property type="entry name" value="Homeodomain-like"/>
    <property type="match status" value="1"/>
</dbReference>
<evidence type="ECO:0000313" key="5">
    <source>
        <dbReference type="Proteomes" id="UP000789375"/>
    </source>
</evidence>
<evidence type="ECO:0000313" key="4">
    <source>
        <dbReference type="EMBL" id="CAG8480741.1"/>
    </source>
</evidence>
<dbReference type="InterPro" id="IPR017884">
    <property type="entry name" value="SANT_dom"/>
</dbReference>
<name>A0A9N8WEL9_FUNMO</name>
<dbReference type="Proteomes" id="UP000789375">
    <property type="component" value="Unassembled WGS sequence"/>
</dbReference>
<accession>A0A9N8WEL9</accession>
<dbReference type="Pfam" id="PF00249">
    <property type="entry name" value="Myb_DNA-binding"/>
    <property type="match status" value="1"/>
</dbReference>
<dbReference type="PROSITE" id="PS51294">
    <property type="entry name" value="HTH_MYB"/>
    <property type="match status" value="1"/>
</dbReference>
<protein>
    <submittedName>
        <fullName evidence="4">7483_t:CDS:1</fullName>
    </submittedName>
</protein>
<keyword evidence="5" id="KW-1185">Reference proteome</keyword>
<feature type="domain" description="SANT" evidence="2">
    <location>
        <begin position="4"/>
        <end position="54"/>
    </location>
</feature>
<dbReference type="PROSITE" id="PS50090">
    <property type="entry name" value="MYB_LIKE"/>
    <property type="match status" value="1"/>
</dbReference>
<evidence type="ECO:0000259" key="2">
    <source>
        <dbReference type="PROSITE" id="PS51293"/>
    </source>
</evidence>
<dbReference type="EMBL" id="CAJVPP010000419">
    <property type="protein sequence ID" value="CAG8480741.1"/>
    <property type="molecule type" value="Genomic_DNA"/>
</dbReference>